<dbReference type="Pfam" id="PF00583">
    <property type="entry name" value="Acetyltransf_1"/>
    <property type="match status" value="1"/>
</dbReference>
<protein>
    <submittedName>
        <fullName evidence="2">GNAT family N-acetyltransferase</fullName>
    </submittedName>
</protein>
<evidence type="ECO:0000259" key="1">
    <source>
        <dbReference type="PROSITE" id="PS51186"/>
    </source>
</evidence>
<comment type="caution">
    <text evidence="2">The sequence shown here is derived from an EMBL/GenBank/DDBJ whole genome shotgun (WGS) entry which is preliminary data.</text>
</comment>
<dbReference type="PROSITE" id="PS51186">
    <property type="entry name" value="GNAT"/>
    <property type="match status" value="1"/>
</dbReference>
<dbReference type="InterPro" id="IPR016181">
    <property type="entry name" value="Acyl_CoA_acyltransferase"/>
</dbReference>
<dbReference type="Gene3D" id="3.40.630.30">
    <property type="match status" value="1"/>
</dbReference>
<evidence type="ECO:0000313" key="2">
    <source>
        <dbReference type="EMBL" id="MBL4930347.1"/>
    </source>
</evidence>
<dbReference type="InterPro" id="IPR000182">
    <property type="entry name" value="GNAT_dom"/>
</dbReference>
<dbReference type="Proteomes" id="UP000623681">
    <property type="component" value="Unassembled WGS sequence"/>
</dbReference>
<organism evidence="2 3">
    <name type="scientific">Clostridium paridis</name>
    <dbReference type="NCBI Taxonomy" id="2803863"/>
    <lineage>
        <taxon>Bacteria</taxon>
        <taxon>Bacillati</taxon>
        <taxon>Bacillota</taxon>
        <taxon>Clostridia</taxon>
        <taxon>Eubacteriales</taxon>
        <taxon>Clostridiaceae</taxon>
        <taxon>Clostridium</taxon>
    </lineage>
</organism>
<dbReference type="AlphaFoldDB" id="A0A937FDK9"/>
<evidence type="ECO:0000313" key="3">
    <source>
        <dbReference type="Proteomes" id="UP000623681"/>
    </source>
</evidence>
<name>A0A937FDK9_9CLOT</name>
<gene>
    <name evidence="2" type="ORF">JK634_00785</name>
</gene>
<dbReference type="EMBL" id="JAESWA010000004">
    <property type="protein sequence ID" value="MBL4930347.1"/>
    <property type="molecule type" value="Genomic_DNA"/>
</dbReference>
<accession>A0A937FDK9</accession>
<dbReference type="SUPFAM" id="SSF55729">
    <property type="entry name" value="Acyl-CoA N-acyltransferases (Nat)"/>
    <property type="match status" value="1"/>
</dbReference>
<keyword evidence="3" id="KW-1185">Reference proteome</keyword>
<reference evidence="2" key="1">
    <citation type="submission" date="2021-01" db="EMBL/GenBank/DDBJ databases">
        <title>Genome public.</title>
        <authorList>
            <person name="Liu C."/>
            <person name="Sun Q."/>
        </authorList>
    </citation>
    <scope>NUCLEOTIDE SEQUENCE</scope>
    <source>
        <strain evidence="2">YIM B02565</strain>
    </source>
</reference>
<sequence length="159" mass="18388">MNDDIKLSFFKEKYQNDLFKFYLPEDIEIFTSLPKKILSSPILDEDKKPVVILLNGIPIGFFGLHLGDEVLEYKNNPNAILLRYFSINYPYQGKGYAKKALRLLPSFIKNNFKGINEVLLGVNKRNMPAQKLYEKSDFKDTGLRRMGPVGLQYVLSLYL</sequence>
<feature type="domain" description="N-acetyltransferase" evidence="1">
    <location>
        <begin position="5"/>
        <end position="159"/>
    </location>
</feature>
<dbReference type="GO" id="GO:0016747">
    <property type="term" value="F:acyltransferase activity, transferring groups other than amino-acyl groups"/>
    <property type="evidence" value="ECO:0007669"/>
    <property type="project" value="InterPro"/>
</dbReference>
<proteinExistence type="predicted"/>
<dbReference type="RefSeq" id="WP_202765730.1">
    <property type="nucleotide sequence ID" value="NZ_JAESWA010000004.1"/>
</dbReference>